<organism evidence="2 3">
    <name type="scientific">Treponema parvum</name>
    <dbReference type="NCBI Taxonomy" id="138851"/>
    <lineage>
        <taxon>Bacteria</taxon>
        <taxon>Pseudomonadati</taxon>
        <taxon>Spirochaetota</taxon>
        <taxon>Spirochaetia</taxon>
        <taxon>Spirochaetales</taxon>
        <taxon>Treponemataceae</taxon>
        <taxon>Treponema</taxon>
    </lineage>
</organism>
<name>A0A975ICJ2_9SPIR</name>
<feature type="domain" description="Glucuronosyltransferase GumK N-terminal" evidence="1">
    <location>
        <begin position="7"/>
        <end position="204"/>
    </location>
</feature>
<evidence type="ECO:0000313" key="3">
    <source>
        <dbReference type="Proteomes" id="UP000671995"/>
    </source>
</evidence>
<dbReference type="Pfam" id="PF22059">
    <property type="entry name" value="GumK_N"/>
    <property type="match status" value="1"/>
</dbReference>
<evidence type="ECO:0000259" key="1">
    <source>
        <dbReference type="Pfam" id="PF22059"/>
    </source>
</evidence>
<protein>
    <recommendedName>
        <fullName evidence="1">Glucuronosyltransferase GumK N-terminal domain-containing protein</fullName>
    </recommendedName>
</protein>
<dbReference type="InterPro" id="IPR054299">
    <property type="entry name" value="GumK_N"/>
</dbReference>
<dbReference type="RefSeq" id="WP_210116484.1">
    <property type="nucleotide sequence ID" value="NZ_CP054257.1"/>
</dbReference>
<reference evidence="2" key="2">
    <citation type="journal article" date="2021" name="Microbiol. Resour. Announc.">
        <title>Complete Genome Sequences of Three Human Oral Treponema parvum Isolates.</title>
        <authorList>
            <person name="Zeng H."/>
            <person name="Watt R.M."/>
        </authorList>
    </citation>
    <scope>NUCLEOTIDE SEQUENCE</scope>
    <source>
        <strain evidence="2">ATCC 700773</strain>
    </source>
</reference>
<dbReference type="AlphaFoldDB" id="A0A975ICJ2"/>
<dbReference type="EMBL" id="CP054257">
    <property type="protein sequence ID" value="QTQ11773.1"/>
    <property type="molecule type" value="Genomic_DNA"/>
</dbReference>
<proteinExistence type="predicted"/>
<dbReference type="Gene3D" id="3.40.50.11010">
    <property type="match status" value="1"/>
</dbReference>
<accession>A0A975ICJ2</accession>
<dbReference type="Proteomes" id="UP000671995">
    <property type="component" value="Chromosome"/>
</dbReference>
<gene>
    <name evidence="2" type="ORF">HRI96_05900</name>
</gene>
<evidence type="ECO:0000313" key="2">
    <source>
        <dbReference type="EMBL" id="QTQ11773.1"/>
    </source>
</evidence>
<reference evidence="2" key="1">
    <citation type="submission" date="2020-05" db="EMBL/GenBank/DDBJ databases">
        <authorList>
            <person name="Zeng H."/>
            <person name="Chan Y.K."/>
            <person name="Watt R.M."/>
        </authorList>
    </citation>
    <scope>NUCLEOTIDE SEQUENCE</scope>
    <source>
        <strain evidence="2">ATCC 700773</strain>
    </source>
</reference>
<sequence>MIKKIVFITTHNWDSKRQGGFHKFAEAACLSGIESVFFSFPRPYYGLFMNREQLNKDVIKTLSKGKYYDVQLPKTNEEQTDIFDEKASDFYVQGGKEKSKKLLNITYPTFRFPDSAGRFLNDKLMNWLLIHSFKSFKKFCKKYFSGTDCFVFESCEGIAFIDKLKKYFPDAKMIYRPSDPMVYATVPQRVKKLEKNILYKADLSLIVNEEGVNCYKKTITDFENKVHYEILSNGIDIASYTKKYPVPQILQKPNTVLYVGAWEVEWKLLFLAAETNPDFNYIVVCPNYPSSAIQKKVCQFKNLFYVPGIKPQEVPAWITNCNVVMVPYQTDFYKDRPLGITAKYYQAMAAQKPIVAYCDTPKLKDAGISVNYSYEDFISEIQSAMTKGSCTYKFDLQGRNWNEICKRFIKACEKNHEN</sequence>
<dbReference type="SUPFAM" id="SSF53756">
    <property type="entry name" value="UDP-Glycosyltransferase/glycogen phosphorylase"/>
    <property type="match status" value="1"/>
</dbReference>